<dbReference type="SUPFAM" id="SSF53756">
    <property type="entry name" value="UDP-Glycosyltransferase/glycogen phosphorylase"/>
    <property type="match status" value="1"/>
</dbReference>
<evidence type="ECO:0008006" key="5">
    <source>
        <dbReference type="Google" id="ProtNLM"/>
    </source>
</evidence>
<dbReference type="InterPro" id="IPR002213">
    <property type="entry name" value="UDP_glucos_trans"/>
</dbReference>
<reference evidence="3" key="1">
    <citation type="submission" date="2022-08" db="EMBL/GenBank/DDBJ databases">
        <authorList>
            <person name="Gutierrez-Valencia J."/>
        </authorList>
    </citation>
    <scope>NUCLEOTIDE SEQUENCE</scope>
</reference>
<dbReference type="Proteomes" id="UP001154282">
    <property type="component" value="Unassembled WGS sequence"/>
</dbReference>
<comment type="similarity">
    <text evidence="1">Belongs to the UDP-glycosyltransferase family.</text>
</comment>
<name>A0AAV0LNI9_9ROSI</name>
<protein>
    <recommendedName>
        <fullName evidence="5">UDP-glycosyltransferase</fullName>
    </recommendedName>
</protein>
<evidence type="ECO:0000313" key="3">
    <source>
        <dbReference type="EMBL" id="CAI0434653.1"/>
    </source>
</evidence>
<dbReference type="PANTHER" id="PTHR11926">
    <property type="entry name" value="GLUCOSYL/GLUCURONOSYL TRANSFERASES"/>
    <property type="match status" value="1"/>
</dbReference>
<gene>
    <name evidence="3" type="ORF">LITE_LOCUS24350</name>
</gene>
<dbReference type="CDD" id="cd03784">
    <property type="entry name" value="GT1_Gtf-like"/>
    <property type="match status" value="1"/>
</dbReference>
<evidence type="ECO:0000313" key="4">
    <source>
        <dbReference type="Proteomes" id="UP001154282"/>
    </source>
</evidence>
<dbReference type="Gene3D" id="3.40.50.2000">
    <property type="entry name" value="Glycogen Phosphorylase B"/>
    <property type="match status" value="4"/>
</dbReference>
<organism evidence="3 4">
    <name type="scientific">Linum tenue</name>
    <dbReference type="NCBI Taxonomy" id="586396"/>
    <lineage>
        <taxon>Eukaryota</taxon>
        <taxon>Viridiplantae</taxon>
        <taxon>Streptophyta</taxon>
        <taxon>Embryophyta</taxon>
        <taxon>Tracheophyta</taxon>
        <taxon>Spermatophyta</taxon>
        <taxon>Magnoliopsida</taxon>
        <taxon>eudicotyledons</taxon>
        <taxon>Gunneridae</taxon>
        <taxon>Pentapetalae</taxon>
        <taxon>rosids</taxon>
        <taxon>fabids</taxon>
        <taxon>Malpighiales</taxon>
        <taxon>Linaceae</taxon>
        <taxon>Linum</taxon>
    </lineage>
</organism>
<accession>A0AAV0LNI9</accession>
<dbReference type="PANTHER" id="PTHR11926:SF1412">
    <property type="entry name" value="UDP-GLYCOSYLTRANSFERASE 83A1-LIKE"/>
    <property type="match status" value="1"/>
</dbReference>
<dbReference type="AlphaFoldDB" id="A0AAV0LNI9"/>
<evidence type="ECO:0000256" key="2">
    <source>
        <dbReference type="ARBA" id="ARBA00022679"/>
    </source>
</evidence>
<keyword evidence="4" id="KW-1185">Reference proteome</keyword>
<evidence type="ECO:0000256" key="1">
    <source>
        <dbReference type="ARBA" id="ARBA00009995"/>
    </source>
</evidence>
<comment type="caution">
    <text evidence="3">The sequence shown here is derived from an EMBL/GenBank/DDBJ whole genome shotgun (WGS) entry which is preliminary data.</text>
</comment>
<dbReference type="EMBL" id="CAMGYJ010000006">
    <property type="protein sequence ID" value="CAI0434653.1"/>
    <property type="molecule type" value="Genomic_DNA"/>
</dbReference>
<dbReference type="GO" id="GO:0080043">
    <property type="term" value="F:quercetin 3-O-glucosyltransferase activity"/>
    <property type="evidence" value="ECO:0007669"/>
    <property type="project" value="TreeGrafter"/>
</dbReference>
<sequence length="420" mass="46281">MEGDKVAKLPHFLLLPYPIQGHITPIVKLAHKLLRHGSRVTFLTTEFAHSRMKKADSGRDHTHHRNFRILSVSDGLPAEHERKDEVEVGQSFSRAMPAHLHAFLSSCSSSSSSNNKVINQEEIISCVVADSIMLWAVEISKRFGIKTAVLFVSSPGNLSMVLQIPKLIQAGIIDPENGSPRKAEEMEISPNLPKLRSRDYTLRAADWVLCNWFSQLDPSAHALLPGPTTLLPVGPLLMLSGETPQGGNLWAEDSTCLSWLDAHPPGSVVYVAFGSTTKFNRAQAQELAMGLELLARPFLWVVRPGLIEDDDDGSGLDEQQDGEGGIGFGVPLLCLPYRGDHFYIRTCVCEGWKVGMELDPDDESGIVTRDEVKRKVEDLLCDDEIKANALKWKELAQASAMEGGLSDQILADFVRKLTTV</sequence>
<dbReference type="GO" id="GO:0080044">
    <property type="term" value="F:quercetin 7-O-glucosyltransferase activity"/>
    <property type="evidence" value="ECO:0007669"/>
    <property type="project" value="TreeGrafter"/>
</dbReference>
<keyword evidence="2" id="KW-0808">Transferase</keyword>
<proteinExistence type="inferred from homology"/>